<dbReference type="InterPro" id="IPR036097">
    <property type="entry name" value="HisK_dim/P_sf"/>
</dbReference>
<dbReference type="InterPro" id="IPR005467">
    <property type="entry name" value="His_kinase_dom"/>
</dbReference>
<feature type="domain" description="PAC" evidence="11">
    <location>
        <begin position="405"/>
        <end position="457"/>
    </location>
</feature>
<dbReference type="EMBL" id="FMXO01000005">
    <property type="protein sequence ID" value="SDB22468.1"/>
    <property type="molecule type" value="Genomic_DNA"/>
</dbReference>
<dbReference type="InterPro" id="IPR035965">
    <property type="entry name" value="PAS-like_dom_sf"/>
</dbReference>
<feature type="coiled-coil region" evidence="7">
    <location>
        <begin position="441"/>
        <end position="479"/>
    </location>
</feature>
<evidence type="ECO:0000313" key="13">
    <source>
        <dbReference type="Proteomes" id="UP000198771"/>
    </source>
</evidence>
<dbReference type="SMART" id="SM00091">
    <property type="entry name" value="PAS"/>
    <property type="match status" value="3"/>
</dbReference>
<comment type="catalytic activity">
    <reaction evidence="1">
        <text>ATP + protein L-histidine = ADP + protein N-phospho-L-histidine.</text>
        <dbReference type="EC" id="2.7.13.3"/>
    </reaction>
</comment>
<feature type="domain" description="PAC" evidence="11">
    <location>
        <begin position="158"/>
        <end position="208"/>
    </location>
</feature>
<dbReference type="Proteomes" id="UP000198771">
    <property type="component" value="Unassembled WGS sequence"/>
</dbReference>
<dbReference type="GO" id="GO:0006355">
    <property type="term" value="P:regulation of DNA-templated transcription"/>
    <property type="evidence" value="ECO:0007669"/>
    <property type="project" value="InterPro"/>
</dbReference>
<dbReference type="CDD" id="cd00130">
    <property type="entry name" value="PAS"/>
    <property type="match status" value="2"/>
</dbReference>
<dbReference type="InterPro" id="IPR003594">
    <property type="entry name" value="HATPase_dom"/>
</dbReference>
<dbReference type="Pfam" id="PF08448">
    <property type="entry name" value="PAS_4"/>
    <property type="match status" value="2"/>
</dbReference>
<dbReference type="Gene3D" id="3.30.565.10">
    <property type="entry name" value="Histidine kinase-like ATPase, C-terminal domain"/>
    <property type="match status" value="1"/>
</dbReference>
<dbReference type="GO" id="GO:0000156">
    <property type="term" value="F:phosphorelay response regulator activity"/>
    <property type="evidence" value="ECO:0007669"/>
    <property type="project" value="TreeGrafter"/>
</dbReference>
<dbReference type="STRING" id="617002.SAMN05660653_01092"/>
<dbReference type="GO" id="GO:0030295">
    <property type="term" value="F:protein kinase activator activity"/>
    <property type="evidence" value="ECO:0007669"/>
    <property type="project" value="TreeGrafter"/>
</dbReference>
<dbReference type="InterPro" id="IPR036890">
    <property type="entry name" value="HATPase_C_sf"/>
</dbReference>
<keyword evidence="13" id="KW-1185">Reference proteome</keyword>
<feature type="domain" description="PAS" evidence="10">
    <location>
        <begin position="85"/>
        <end position="155"/>
    </location>
</feature>
<keyword evidence="6 8" id="KW-0472">Membrane</keyword>
<dbReference type="SUPFAM" id="SSF55874">
    <property type="entry name" value="ATPase domain of HSP90 chaperone/DNA topoisomerase II/histidine kinase"/>
    <property type="match status" value="1"/>
</dbReference>
<evidence type="ECO:0000256" key="2">
    <source>
        <dbReference type="ARBA" id="ARBA00012438"/>
    </source>
</evidence>
<dbReference type="SUPFAM" id="SSF55785">
    <property type="entry name" value="PYP-like sensor domain (PAS domain)"/>
    <property type="match status" value="3"/>
</dbReference>
<reference evidence="12 13" key="1">
    <citation type="submission" date="2016-10" db="EMBL/GenBank/DDBJ databases">
        <authorList>
            <person name="de Groot N.N."/>
        </authorList>
    </citation>
    <scope>NUCLEOTIDE SEQUENCE [LARGE SCALE GENOMIC DNA]</scope>
    <source>
        <strain evidence="12 13">ASO4-2</strain>
    </source>
</reference>
<dbReference type="FunFam" id="1.10.287.130:FF:000070">
    <property type="entry name" value="Histidine kinase sensor protein"/>
    <property type="match status" value="1"/>
</dbReference>
<evidence type="ECO:0000259" key="9">
    <source>
        <dbReference type="PROSITE" id="PS50109"/>
    </source>
</evidence>
<name>A0A1G6BPF9_9BACT</name>
<dbReference type="InterPro" id="IPR013767">
    <property type="entry name" value="PAS_fold"/>
</dbReference>
<evidence type="ECO:0000256" key="6">
    <source>
        <dbReference type="ARBA" id="ARBA00023136"/>
    </source>
</evidence>
<dbReference type="GO" id="GO:0007234">
    <property type="term" value="P:osmosensory signaling via phosphorelay pathway"/>
    <property type="evidence" value="ECO:0007669"/>
    <property type="project" value="TreeGrafter"/>
</dbReference>
<gene>
    <name evidence="12" type="ORF">SAMN05660653_01092</name>
</gene>
<protein>
    <recommendedName>
        <fullName evidence="2">histidine kinase</fullName>
        <ecNumber evidence="2">2.7.13.3</ecNumber>
    </recommendedName>
</protein>
<feature type="domain" description="PAS" evidence="10">
    <location>
        <begin position="209"/>
        <end position="279"/>
    </location>
</feature>
<keyword evidence="7" id="KW-0175">Coiled coil</keyword>
<dbReference type="GO" id="GO:0000155">
    <property type="term" value="F:phosphorelay sensor kinase activity"/>
    <property type="evidence" value="ECO:0007669"/>
    <property type="project" value="InterPro"/>
</dbReference>
<dbReference type="Gene3D" id="3.30.450.20">
    <property type="entry name" value="PAS domain"/>
    <property type="match status" value="3"/>
</dbReference>
<dbReference type="InterPro" id="IPR000700">
    <property type="entry name" value="PAS-assoc_C"/>
</dbReference>
<evidence type="ECO:0000313" key="12">
    <source>
        <dbReference type="EMBL" id="SDB22468.1"/>
    </source>
</evidence>
<dbReference type="OrthoDB" id="5524356at2"/>
<feature type="transmembrane region" description="Helical" evidence="8">
    <location>
        <begin position="17"/>
        <end position="39"/>
    </location>
</feature>
<dbReference type="PROSITE" id="PS50112">
    <property type="entry name" value="PAS"/>
    <property type="match status" value="2"/>
</dbReference>
<organism evidence="12 13">
    <name type="scientific">Desulfonatronum thiosulfatophilum</name>
    <dbReference type="NCBI Taxonomy" id="617002"/>
    <lineage>
        <taxon>Bacteria</taxon>
        <taxon>Pseudomonadati</taxon>
        <taxon>Thermodesulfobacteriota</taxon>
        <taxon>Desulfovibrionia</taxon>
        <taxon>Desulfovibrionales</taxon>
        <taxon>Desulfonatronaceae</taxon>
        <taxon>Desulfonatronum</taxon>
    </lineage>
</organism>
<keyword evidence="8" id="KW-0812">Transmembrane</keyword>
<dbReference type="Pfam" id="PF00512">
    <property type="entry name" value="HisKA"/>
    <property type="match status" value="1"/>
</dbReference>
<dbReference type="SMART" id="SM00388">
    <property type="entry name" value="HisKA"/>
    <property type="match status" value="1"/>
</dbReference>
<keyword evidence="3" id="KW-0597">Phosphoprotein</keyword>
<evidence type="ECO:0000259" key="11">
    <source>
        <dbReference type="PROSITE" id="PS50113"/>
    </source>
</evidence>
<dbReference type="SMART" id="SM00387">
    <property type="entry name" value="HATPase_c"/>
    <property type="match status" value="1"/>
</dbReference>
<dbReference type="PROSITE" id="PS50109">
    <property type="entry name" value="HIS_KIN"/>
    <property type="match status" value="1"/>
</dbReference>
<evidence type="ECO:0000256" key="5">
    <source>
        <dbReference type="ARBA" id="ARBA00022777"/>
    </source>
</evidence>
<sequence>MPEISRQLNLHISSRTAILYALFAGMWIFFSDALLAMIVVDPEKVRFFQTYKGWMFVVVTAFLLYFILRKQVLLLEQKSRQLIQQERRFRDLVDNAPLPIFIQTEGMFVYLNKEAQELYGAESPEDLLGSSVLDVVHPAHHQDVREKIRLLNERNTVPSQEQVHLSRDGRELAVEVNAVPLRFQEQDGAVVFAQNVTDRRRNEQELRRNLALVTAILENSPNLISLVDRQGHFVLVSRELAKIIGKEPAMIVGQKFDRFYAQDVVETFKQRITKVIETNSSFMVVDKVDSETEEKFYETCLFPVEVDQDRVELVGVISMDVTERVLAQEKIQFRHDLMHYVIHHDPSAIAVHDRELKYIYVSQRYLDDYGIKEDVVGRHHYEIFPEIPEKWKDVHRRALHGEVLQNDDDSFFRPDGNLEHTRWQCRPWFASDGSIGGIVLYSEVITELKRVETELRELNLQLEQRVQERTIQLEEINRELEAFSYSVSHDLRAPLRSIVGFSQALLEDYYDRFDATGRDYLQRVIKAGQRMGLLIDDLLKLSRVSRAELAMTNVDLSLMAREILRGHAVMDPGRNVETVVQDELLAHADPALIRIVMENLLDNAWKFTRYRSPARIEFGRQLLNDEPVFFLRDNGAGFNMAYADKLFIAFQRLHSLERFPGTGIGLATTARIIRRHNGKIWAEAEPDQGATFRFTLPIPSQDGNNRERE</sequence>
<dbReference type="PANTHER" id="PTHR42878:SF15">
    <property type="entry name" value="BACTERIOPHYTOCHROME"/>
    <property type="match status" value="1"/>
</dbReference>
<keyword evidence="4" id="KW-0808">Transferase</keyword>
<evidence type="ECO:0000256" key="1">
    <source>
        <dbReference type="ARBA" id="ARBA00000085"/>
    </source>
</evidence>
<dbReference type="RefSeq" id="WP_092118294.1">
    <property type="nucleotide sequence ID" value="NZ_FMXO01000005.1"/>
</dbReference>
<dbReference type="Pfam" id="PF02518">
    <property type="entry name" value="HATPase_c"/>
    <property type="match status" value="1"/>
</dbReference>
<feature type="domain" description="Histidine kinase" evidence="9">
    <location>
        <begin position="486"/>
        <end position="700"/>
    </location>
</feature>
<keyword evidence="8" id="KW-1133">Transmembrane helix</keyword>
<evidence type="ECO:0000256" key="4">
    <source>
        <dbReference type="ARBA" id="ARBA00022679"/>
    </source>
</evidence>
<dbReference type="InterPro" id="IPR050351">
    <property type="entry name" value="BphY/WalK/GraS-like"/>
</dbReference>
<dbReference type="Pfam" id="PF00989">
    <property type="entry name" value="PAS"/>
    <property type="match status" value="1"/>
</dbReference>
<dbReference type="FunFam" id="3.30.565.10:FF:000006">
    <property type="entry name" value="Sensor histidine kinase WalK"/>
    <property type="match status" value="1"/>
</dbReference>
<dbReference type="Gene3D" id="1.10.287.130">
    <property type="match status" value="1"/>
</dbReference>
<accession>A0A1G6BPF9</accession>
<evidence type="ECO:0000256" key="7">
    <source>
        <dbReference type="SAM" id="Coils"/>
    </source>
</evidence>
<dbReference type="InterPro" id="IPR003661">
    <property type="entry name" value="HisK_dim/P_dom"/>
</dbReference>
<evidence type="ECO:0000256" key="8">
    <source>
        <dbReference type="SAM" id="Phobius"/>
    </source>
</evidence>
<dbReference type="AlphaFoldDB" id="A0A1G6BPF9"/>
<dbReference type="PANTHER" id="PTHR42878">
    <property type="entry name" value="TWO-COMPONENT HISTIDINE KINASE"/>
    <property type="match status" value="1"/>
</dbReference>
<dbReference type="GO" id="GO:0016020">
    <property type="term" value="C:membrane"/>
    <property type="evidence" value="ECO:0007669"/>
    <property type="project" value="UniProtKB-SubCell"/>
</dbReference>
<evidence type="ECO:0000256" key="3">
    <source>
        <dbReference type="ARBA" id="ARBA00022553"/>
    </source>
</evidence>
<dbReference type="SUPFAM" id="SSF47384">
    <property type="entry name" value="Homodimeric domain of signal transducing histidine kinase"/>
    <property type="match status" value="1"/>
</dbReference>
<dbReference type="NCBIfam" id="TIGR00229">
    <property type="entry name" value="sensory_box"/>
    <property type="match status" value="3"/>
</dbReference>
<proteinExistence type="predicted"/>
<dbReference type="PROSITE" id="PS50113">
    <property type="entry name" value="PAC"/>
    <property type="match status" value="2"/>
</dbReference>
<feature type="transmembrane region" description="Helical" evidence="8">
    <location>
        <begin position="51"/>
        <end position="68"/>
    </location>
</feature>
<evidence type="ECO:0000259" key="10">
    <source>
        <dbReference type="PROSITE" id="PS50112"/>
    </source>
</evidence>
<dbReference type="EC" id="2.7.13.3" evidence="2"/>
<dbReference type="InterPro" id="IPR013656">
    <property type="entry name" value="PAS_4"/>
</dbReference>
<dbReference type="InterPro" id="IPR000014">
    <property type="entry name" value="PAS"/>
</dbReference>
<keyword evidence="5" id="KW-0418">Kinase</keyword>
<dbReference type="CDD" id="cd00082">
    <property type="entry name" value="HisKA"/>
    <property type="match status" value="1"/>
</dbReference>
<dbReference type="InterPro" id="IPR004358">
    <property type="entry name" value="Sig_transdc_His_kin-like_C"/>
</dbReference>
<dbReference type="PRINTS" id="PR00344">
    <property type="entry name" value="BCTRLSENSOR"/>
</dbReference>